<reference evidence="2 3" key="1">
    <citation type="submission" date="2020-08" db="EMBL/GenBank/DDBJ databases">
        <title>Genomic Encyclopedia of Type Strains, Phase IV (KMG-IV): sequencing the most valuable type-strain genomes for metagenomic binning, comparative biology and taxonomic classification.</title>
        <authorList>
            <person name="Goeker M."/>
        </authorList>
    </citation>
    <scope>NUCLEOTIDE SEQUENCE [LARGE SCALE GENOMIC DNA]</scope>
    <source>
        <strain evidence="2 3">DSM 23868</strain>
    </source>
</reference>
<evidence type="ECO:0000313" key="3">
    <source>
        <dbReference type="Proteomes" id="UP000553980"/>
    </source>
</evidence>
<feature type="transmembrane region" description="Helical" evidence="1">
    <location>
        <begin position="114"/>
        <end position="132"/>
    </location>
</feature>
<keyword evidence="1" id="KW-0472">Membrane</keyword>
<keyword evidence="3" id="KW-1185">Reference proteome</keyword>
<accession>A0AB34YYV3</accession>
<name>A0AB34YYV3_9HYPH</name>
<sequence length="137" mass="15022">MILMKTYFTAYLVTAIAFLAIDSVWLSNMANVFYRPVMGDMLAPGFRLAPAIVFYVIFVFGLVFFAVRPGLLAGSANVTVVHGALLGFVAYATYDLTNQATLKNWSWTLTIADLIWGTVLSAVSAYIGYWVTSRISG</sequence>
<keyword evidence="1" id="KW-0812">Transmembrane</keyword>
<feature type="transmembrane region" description="Helical" evidence="1">
    <location>
        <begin position="74"/>
        <end position="94"/>
    </location>
</feature>
<feature type="transmembrane region" description="Helical" evidence="1">
    <location>
        <begin position="7"/>
        <end position="26"/>
    </location>
</feature>
<dbReference type="InterPro" id="IPR018687">
    <property type="entry name" value="DUF2177_membr"/>
</dbReference>
<feature type="transmembrane region" description="Helical" evidence="1">
    <location>
        <begin position="46"/>
        <end position="67"/>
    </location>
</feature>
<evidence type="ECO:0000256" key="1">
    <source>
        <dbReference type="SAM" id="Phobius"/>
    </source>
</evidence>
<dbReference type="Pfam" id="PF09945">
    <property type="entry name" value="DUF2177"/>
    <property type="match status" value="1"/>
</dbReference>
<dbReference type="EMBL" id="JACIEX010000025">
    <property type="protein sequence ID" value="MBB4096269.1"/>
    <property type="molecule type" value="Genomic_DNA"/>
</dbReference>
<dbReference type="AlphaFoldDB" id="A0AB34YYV3"/>
<keyword evidence="1" id="KW-1133">Transmembrane helix</keyword>
<comment type="caution">
    <text evidence="2">The sequence shown here is derived from an EMBL/GenBank/DDBJ whole genome shotgun (WGS) entry which is preliminary data.</text>
</comment>
<protein>
    <submittedName>
        <fullName evidence="2">Membrane protein</fullName>
    </submittedName>
</protein>
<gene>
    <name evidence="2" type="ORF">GGQ79_004828</name>
</gene>
<dbReference type="Proteomes" id="UP000553980">
    <property type="component" value="Unassembled WGS sequence"/>
</dbReference>
<organism evidence="2 3">
    <name type="scientific">Brucella pecoris</name>
    <dbReference type="NCBI Taxonomy" id="867683"/>
    <lineage>
        <taxon>Bacteria</taxon>
        <taxon>Pseudomonadati</taxon>
        <taxon>Pseudomonadota</taxon>
        <taxon>Alphaproteobacteria</taxon>
        <taxon>Hyphomicrobiales</taxon>
        <taxon>Brucellaceae</taxon>
        <taxon>Brucella/Ochrobactrum group</taxon>
        <taxon>Brucella</taxon>
    </lineage>
</organism>
<proteinExistence type="predicted"/>
<evidence type="ECO:0000313" key="2">
    <source>
        <dbReference type="EMBL" id="MBB4096269.1"/>
    </source>
</evidence>